<evidence type="ECO:0000313" key="2">
    <source>
        <dbReference type="Proteomes" id="UP001568894"/>
    </source>
</evidence>
<keyword evidence="2" id="KW-1185">Reference proteome</keyword>
<comment type="caution">
    <text evidence="1">The sequence shown here is derived from an EMBL/GenBank/DDBJ whole genome shotgun (WGS) entry which is preliminary data.</text>
</comment>
<gene>
    <name evidence="1" type="ORF">QO192_07530</name>
</gene>
<accession>A0ABV4KEF1</accession>
<dbReference type="EMBL" id="JASMRN010000005">
    <property type="protein sequence ID" value="MEZ7515131.1"/>
    <property type="molecule type" value="Genomic_DNA"/>
</dbReference>
<sequence length="124" mass="14070">MKKIAVIILLVLFLKPIFPVIDYAVNYDYITEVLCINKAKPEMHCNGKCHLMKELAKASDDDKPLTSNKKQNSNQLVDILVAEVASYHFIGFDFTASNNETIAYTNLYSHLDGYTIFHPPIFLS</sequence>
<dbReference type="Proteomes" id="UP001568894">
    <property type="component" value="Unassembled WGS sequence"/>
</dbReference>
<name>A0ABV4KEF1_9FLAO</name>
<protein>
    <submittedName>
        <fullName evidence="1">Uncharacterized protein</fullName>
    </submittedName>
</protein>
<proteinExistence type="predicted"/>
<organism evidence="1 2">
    <name type="scientific">Flavobacterium frigidarium</name>
    <dbReference type="NCBI Taxonomy" id="99286"/>
    <lineage>
        <taxon>Bacteria</taxon>
        <taxon>Pseudomonadati</taxon>
        <taxon>Bacteroidota</taxon>
        <taxon>Flavobacteriia</taxon>
        <taxon>Flavobacteriales</taxon>
        <taxon>Flavobacteriaceae</taxon>
        <taxon>Flavobacterium</taxon>
    </lineage>
</organism>
<dbReference type="RefSeq" id="WP_371569414.1">
    <property type="nucleotide sequence ID" value="NZ_JASMRN010000005.1"/>
</dbReference>
<evidence type="ECO:0000313" key="1">
    <source>
        <dbReference type="EMBL" id="MEZ7515131.1"/>
    </source>
</evidence>
<reference evidence="1 2" key="1">
    <citation type="submission" date="2023-05" db="EMBL/GenBank/DDBJ databases">
        <title>Adaptations of aquatic viruses from atmosphere-close ecosystems of the Central Arctic Ocean.</title>
        <authorList>
            <person name="Rahlff J."/>
            <person name="Holmfeldt K."/>
        </authorList>
    </citation>
    <scope>NUCLEOTIDE SEQUENCE [LARGE SCALE GENOMIC DNA]</scope>
    <source>
        <strain evidence="1 2">Arc14</strain>
    </source>
</reference>